<keyword evidence="4" id="KW-0808">Transferase</keyword>
<dbReference type="RefSeq" id="WP_062647687.1">
    <property type="nucleotide sequence ID" value="NZ_LPUR01000001.1"/>
</dbReference>
<comment type="caution">
    <text evidence="4">The sequence shown here is derived from an EMBL/GenBank/DDBJ whole genome shotgun (WGS) entry which is preliminary data.</text>
</comment>
<organism evidence="4 5">
    <name type="scientific">Chryseobacterium kwangjuense</name>
    <dbReference type="NCBI Taxonomy" id="267125"/>
    <lineage>
        <taxon>Bacteria</taxon>
        <taxon>Pseudomonadati</taxon>
        <taxon>Bacteroidota</taxon>
        <taxon>Flavobacteriia</taxon>
        <taxon>Flavobacteriales</taxon>
        <taxon>Weeksellaceae</taxon>
        <taxon>Chryseobacterium group</taxon>
        <taxon>Chryseobacterium</taxon>
    </lineage>
</organism>
<dbReference type="PANTHER" id="PTHR30576:SF8">
    <property type="entry name" value="UNDECAPRENYL-PHOSPHATE GALACTOSE PHOSPHOTRANSFERASE"/>
    <property type="match status" value="1"/>
</dbReference>
<name>A0A135WIC7_9FLAO</name>
<sequence length="201" mass="22901">MYKNFLKRIIDFFIALVALILLSPVFIVVTVLLYIANQGKPFFFQARPGLNEKMFKIIKFKTMNDKKDAHGNYLPDSERLTPVGSFIRQTSLDELPQLINVLKGDMALIGPRPLLPQYLSLYNESQKRRHNIRPGITGWAQVNGRNAISWTKKFELDIWYIDNLSLATDGKVLLLTLKKVLKKEGINQAGQATAEAFNGYN</sequence>
<reference evidence="4 5" key="2">
    <citation type="journal article" date="2016" name="Genome Announc.">
        <title>Draft Genome Sequence of a Biocontrol Rhizobacterium, Chryseobacterium kwangjuense Strain KJ1R5, Isolated from Pepper (Capsicum annuum).</title>
        <authorList>
            <person name="Jeong J.J."/>
            <person name="Park H."/>
            <person name="Park B.H."/>
            <person name="Mannaa M."/>
            <person name="Sang M.K."/>
            <person name="Choi I.G."/>
            <person name="Kim K.D."/>
        </authorList>
    </citation>
    <scope>NUCLEOTIDE SEQUENCE [LARGE SCALE GENOMIC DNA]</scope>
    <source>
        <strain evidence="4 5">KJ1R5</strain>
    </source>
</reference>
<evidence type="ECO:0000259" key="3">
    <source>
        <dbReference type="Pfam" id="PF02397"/>
    </source>
</evidence>
<comment type="similarity">
    <text evidence="1">Belongs to the bacterial sugar transferase family.</text>
</comment>
<keyword evidence="2" id="KW-1133">Transmembrane helix</keyword>
<evidence type="ECO:0000256" key="1">
    <source>
        <dbReference type="ARBA" id="ARBA00006464"/>
    </source>
</evidence>
<dbReference type="Proteomes" id="UP000070513">
    <property type="component" value="Unassembled WGS sequence"/>
</dbReference>
<dbReference type="InterPro" id="IPR003362">
    <property type="entry name" value="Bact_transf"/>
</dbReference>
<evidence type="ECO:0000313" key="4">
    <source>
        <dbReference type="EMBL" id="KXH84669.1"/>
    </source>
</evidence>
<dbReference type="PANTHER" id="PTHR30576">
    <property type="entry name" value="COLANIC BIOSYNTHESIS UDP-GLUCOSE LIPID CARRIER TRANSFERASE"/>
    <property type="match status" value="1"/>
</dbReference>
<reference evidence="5" key="1">
    <citation type="submission" date="2015-12" db="EMBL/GenBank/DDBJ databases">
        <title>Genome sequence of a biocontrol rhizobacterium Chryseobacterium kwangjuense strain KJ1R5 isolated from pepper (Capsicum annuum L.).</title>
        <authorList>
            <person name="Jeong J.-J."/>
            <person name="Park H."/>
            <person name="Mannaa M."/>
            <person name="Sang M.K."/>
            <person name="Choi I.-G."/>
            <person name="Kim K.D."/>
        </authorList>
    </citation>
    <scope>NUCLEOTIDE SEQUENCE [LARGE SCALE GENOMIC DNA]</scope>
    <source>
        <strain evidence="5">KJ1R5</strain>
    </source>
</reference>
<dbReference type="EMBL" id="LPUR01000001">
    <property type="protein sequence ID" value="KXH84669.1"/>
    <property type="molecule type" value="Genomic_DNA"/>
</dbReference>
<keyword evidence="2" id="KW-0812">Transmembrane</keyword>
<gene>
    <name evidence="4" type="ORF">AU378_02595</name>
</gene>
<dbReference type="Pfam" id="PF02397">
    <property type="entry name" value="Bac_transf"/>
    <property type="match status" value="1"/>
</dbReference>
<feature type="transmembrane region" description="Helical" evidence="2">
    <location>
        <begin position="12"/>
        <end position="36"/>
    </location>
</feature>
<evidence type="ECO:0000313" key="5">
    <source>
        <dbReference type="Proteomes" id="UP000070513"/>
    </source>
</evidence>
<evidence type="ECO:0000256" key="2">
    <source>
        <dbReference type="SAM" id="Phobius"/>
    </source>
</evidence>
<proteinExistence type="inferred from homology"/>
<keyword evidence="2" id="KW-0472">Membrane</keyword>
<accession>A0A135WIC7</accession>
<dbReference type="AlphaFoldDB" id="A0A135WIC7"/>
<feature type="domain" description="Bacterial sugar transferase" evidence="3">
    <location>
        <begin position="7"/>
        <end position="182"/>
    </location>
</feature>
<protein>
    <submittedName>
        <fullName evidence="4">UDP-galactose phosphate transferase</fullName>
    </submittedName>
</protein>
<dbReference type="GO" id="GO:0016780">
    <property type="term" value="F:phosphotransferase activity, for other substituted phosphate groups"/>
    <property type="evidence" value="ECO:0007669"/>
    <property type="project" value="TreeGrafter"/>
</dbReference>
<dbReference type="OrthoDB" id="9808602at2"/>